<dbReference type="PANTHER" id="PTHR10098">
    <property type="entry name" value="RAPSYN-RELATED"/>
    <property type="match status" value="1"/>
</dbReference>
<name>A0AAU8J8B2_9CYAN</name>
<dbReference type="EMBL" id="CP159837">
    <property type="protein sequence ID" value="XCM34949.1"/>
    <property type="molecule type" value="Genomic_DNA"/>
</dbReference>
<evidence type="ECO:0000313" key="2">
    <source>
        <dbReference type="EMBL" id="XCM34949.1"/>
    </source>
</evidence>
<dbReference type="InterPro" id="IPR011990">
    <property type="entry name" value="TPR-like_helical_dom_sf"/>
</dbReference>
<sequence length="880" mass="99079">MKPTSLWILLATISLGLNIGIHQSVARESMHNSIRENFRENFQSFFNASLEGEAQAEALYQQGNFHQTIQILENLANQYAALEDDFNQSRILRNLSLVYLENGELTKAENSVQQSLEIICQNINCAAPKLNANREYIQIFAQALEVKGKLEYYSGNAEDAQETWKKAVNLYDSLGDIQNSIRTKISQVQALRSLGLYRTALENLIAMEQVLAEEPDNLVKAQALQSLGEGLRVVRKLPESTKILEQSLAIAKKKSNQDMIAGVLISLGNNAEFNHDDDAALKFYQEATQTSDNPRVIIESQLNEMRVLIRQTKPNESLFNLTNNIKNTLEKLPKSQQKNYAQINFALQLIDLKNNQNITDKEQITKLSEIAELLAVSVQESRQLGDQRGEAYALGYLGHLYEQNEQWEEARTATREALLIAQAINADDIAYQWQWQTGRILRAQGEREKAIISYQASVKTLQSLRGDLVAMSSDAQFSFQETVEPVYREMVSLLLAPNQEVTQADLIIAREAIEALQLAELDNFFQDACLDTKPVQIDQVDPTAAVFYPIILPDRLEVIVTIPGQPLHRHSIPVAQEKVEETLLEMRNALTAPWRRRSVRYFLPFSQQLYDWLIRPFEADLAANQIKTLVFVLDGALRSSPISALYDGEKYLTEKYNIGLTPGLQLLPPQPIAQEELQALTAGLTEARQGFPALPGVAIEFDRIEQKINTNKLLNESFTEPNFRTIFQEVEFPIVHLGTHGEFSSNAEDTFVLTWDDRINANELDNLLRLEERQGATIELLILSACQTAVGDKRAALGLAGVAVRAGARSTLASLWYVSDEATAELMSQFYQELVTTNLTLGRRQTKAEALSAAQRAMIQNPEFSHPYYWAAFVLVGNWL</sequence>
<dbReference type="AlphaFoldDB" id="A0AAU8J8B2"/>
<protein>
    <submittedName>
        <fullName evidence="2">CHAT domain-containing protein</fullName>
    </submittedName>
</protein>
<dbReference type="Pfam" id="PF12770">
    <property type="entry name" value="CHAT"/>
    <property type="match status" value="1"/>
</dbReference>
<proteinExistence type="predicted"/>
<dbReference type="SMART" id="SM00028">
    <property type="entry name" value="TPR"/>
    <property type="match status" value="6"/>
</dbReference>
<organism evidence="2">
    <name type="scientific">Planktothricoides raciborskii GIHE-MW2</name>
    <dbReference type="NCBI Taxonomy" id="2792601"/>
    <lineage>
        <taxon>Bacteria</taxon>
        <taxon>Bacillati</taxon>
        <taxon>Cyanobacteriota</taxon>
        <taxon>Cyanophyceae</taxon>
        <taxon>Oscillatoriophycideae</taxon>
        <taxon>Oscillatoriales</taxon>
        <taxon>Oscillatoriaceae</taxon>
        <taxon>Planktothricoides</taxon>
    </lineage>
</organism>
<evidence type="ECO:0000259" key="1">
    <source>
        <dbReference type="Pfam" id="PF12770"/>
    </source>
</evidence>
<dbReference type="SUPFAM" id="SSF48452">
    <property type="entry name" value="TPR-like"/>
    <property type="match status" value="3"/>
</dbReference>
<accession>A0AAU8J8B2</accession>
<dbReference type="Gene3D" id="1.25.40.10">
    <property type="entry name" value="Tetratricopeptide repeat domain"/>
    <property type="match status" value="3"/>
</dbReference>
<dbReference type="InterPro" id="IPR019734">
    <property type="entry name" value="TPR_rpt"/>
</dbReference>
<feature type="domain" description="CHAT" evidence="1">
    <location>
        <begin position="605"/>
        <end position="878"/>
    </location>
</feature>
<dbReference type="PANTHER" id="PTHR10098:SF112">
    <property type="entry name" value="SLR0380 PROTEIN"/>
    <property type="match status" value="1"/>
</dbReference>
<dbReference type="RefSeq" id="WP_354634724.1">
    <property type="nucleotide sequence ID" value="NZ_CP159837.1"/>
</dbReference>
<gene>
    <name evidence="2" type="ORF">ABWT76_003593</name>
</gene>
<reference evidence="2" key="1">
    <citation type="submission" date="2024-07" db="EMBL/GenBank/DDBJ databases">
        <authorList>
            <person name="Kim Y.J."/>
            <person name="Jeong J.Y."/>
        </authorList>
    </citation>
    <scope>NUCLEOTIDE SEQUENCE</scope>
    <source>
        <strain evidence="2">GIHE-MW2</strain>
    </source>
</reference>
<dbReference type="InterPro" id="IPR024983">
    <property type="entry name" value="CHAT_dom"/>
</dbReference>